<dbReference type="Proteomes" id="UP000002970">
    <property type="component" value="Unassembled WGS sequence"/>
</dbReference>
<keyword evidence="3" id="KW-1185">Reference proteome</keyword>
<feature type="domain" description="DUF6273" evidence="1">
    <location>
        <begin position="58"/>
        <end position="224"/>
    </location>
</feature>
<gene>
    <name evidence="2" type="ORF">HMPREF9474_00710</name>
</gene>
<dbReference type="STRING" id="1512.GCA_900049235_00784"/>
<organism evidence="2 3">
    <name type="scientific">Clostridium symbiosum (strain WAL-14163)</name>
    <dbReference type="NCBI Taxonomy" id="742740"/>
    <lineage>
        <taxon>Bacteria</taxon>
        <taxon>Bacillati</taxon>
        <taxon>Bacillota</taxon>
        <taxon>Clostridia</taxon>
        <taxon>Lachnospirales</taxon>
        <taxon>Lachnospiraceae</taxon>
        <taxon>Otoolea</taxon>
    </lineage>
</organism>
<dbReference type="InterPro" id="IPR046240">
    <property type="entry name" value="DUF6273"/>
</dbReference>
<proteinExistence type="predicted"/>
<evidence type="ECO:0000313" key="2">
    <source>
        <dbReference type="EMBL" id="EGA95445.1"/>
    </source>
</evidence>
<sequence>MQIAFPYWLWYNFSSTHRQTGNEGKTMNKITVTIGEYPQNCGLKKEPIEWIVLKEEDSRCLCISKYLLDCKQYHTIAGKIIWHDCTLRNWLNNEFLMSAFSPEERERILLTDVINPAKNTQDYIFLLNIDEVEKYFDDYTEDYVAYEERGAVTTTYARSQGAWFYDEKDEYENKGCWWLRYLGKDYEKAEGKYDYISCVNFDAYIERAAQGVEEMCGIRPAFWLRRNWTA</sequence>
<dbReference type="HOGENOM" id="CLU_093110_0_0_9"/>
<dbReference type="EMBL" id="ADLQ01000017">
    <property type="protein sequence ID" value="EGA95445.1"/>
    <property type="molecule type" value="Genomic_DNA"/>
</dbReference>
<comment type="caution">
    <text evidence="2">The sequence shown here is derived from an EMBL/GenBank/DDBJ whole genome shotgun (WGS) entry which is preliminary data.</text>
</comment>
<evidence type="ECO:0000313" key="3">
    <source>
        <dbReference type="Proteomes" id="UP000002970"/>
    </source>
</evidence>
<dbReference type="AlphaFoldDB" id="E7GIG7"/>
<evidence type="ECO:0000259" key="1">
    <source>
        <dbReference type="Pfam" id="PF19789"/>
    </source>
</evidence>
<accession>E7GIG7</accession>
<protein>
    <recommendedName>
        <fullName evidence="1">DUF6273 domain-containing protein</fullName>
    </recommendedName>
</protein>
<name>E7GIG7_CLOS6</name>
<reference evidence="2 3" key="1">
    <citation type="submission" date="2010-12" db="EMBL/GenBank/DDBJ databases">
        <title>The Genome Sequence of Clostridium symbiosum strain WAL-14163.</title>
        <authorList>
            <person name="Earl A."/>
            <person name="Ward D."/>
            <person name="Feldgarden M."/>
            <person name="Gevers D."/>
            <person name="Finegold S.M."/>
            <person name="Summanen P.H."/>
            <person name="Molitoris D.R."/>
            <person name="Vaisanen M.L."/>
            <person name="Daigneault M."/>
            <person name="Young S.K."/>
            <person name="Zeng Q."/>
            <person name="Gargeya S."/>
            <person name="Fitzgerald M."/>
            <person name="Haas B."/>
            <person name="Abouelleil A."/>
            <person name="Alvarado L."/>
            <person name="Arachchi H.M."/>
            <person name="Berlin A."/>
            <person name="Brown A."/>
            <person name="Chapman S.B."/>
            <person name="Chen Z."/>
            <person name="Dunbar C."/>
            <person name="Freedman E."/>
            <person name="Gearin G."/>
            <person name="Gellesch M."/>
            <person name="Goldberg J."/>
            <person name="Griggs A."/>
            <person name="Gujja S."/>
            <person name="Heilman E."/>
            <person name="Heiman D."/>
            <person name="Howarth C."/>
            <person name="Larson L."/>
            <person name="Lui A."/>
            <person name="MacDonald P.J.P."/>
            <person name="Mehta T."/>
            <person name="Montmayeur A."/>
            <person name="Murphy C."/>
            <person name="Neiman D."/>
            <person name="Pearson M."/>
            <person name="Priest M."/>
            <person name="Roberts A."/>
            <person name="Saif S."/>
            <person name="Shea T."/>
            <person name="Shenoy N."/>
            <person name="Sisk P."/>
            <person name="Stolte C."/>
            <person name="Sykes S."/>
            <person name="White J."/>
            <person name="Yandava C."/>
            <person name="Nusbaum C."/>
            <person name="Birren B."/>
        </authorList>
    </citation>
    <scope>NUCLEOTIDE SEQUENCE [LARGE SCALE GENOMIC DNA]</scope>
    <source>
        <strain evidence="2 3">WAL-14163</strain>
    </source>
</reference>
<dbReference type="Pfam" id="PF19789">
    <property type="entry name" value="DUF6273"/>
    <property type="match status" value="1"/>
</dbReference>
<dbReference type="eggNOG" id="ENOG5032ZQP">
    <property type="taxonomic scope" value="Bacteria"/>
</dbReference>